<evidence type="ECO:0000313" key="1">
    <source>
        <dbReference type="EMBL" id="AOG60928.1"/>
    </source>
</evidence>
<organism evidence="1 2">
    <name type="scientific">Spiroplasma helicoides</name>
    <dbReference type="NCBI Taxonomy" id="216938"/>
    <lineage>
        <taxon>Bacteria</taxon>
        <taxon>Bacillati</taxon>
        <taxon>Mycoplasmatota</taxon>
        <taxon>Mollicutes</taxon>
        <taxon>Entomoplasmatales</taxon>
        <taxon>Spiroplasmataceae</taxon>
        <taxon>Spiroplasma</taxon>
    </lineage>
</organism>
<dbReference type="AlphaFoldDB" id="A0A1B3SLX1"/>
<dbReference type="KEGG" id="shj:SHELI_v1c09810"/>
<evidence type="ECO:0000313" key="2">
    <source>
        <dbReference type="Proteomes" id="UP000094378"/>
    </source>
</evidence>
<dbReference type="RefSeq" id="WP_069117246.1">
    <property type="nucleotide sequence ID" value="NZ_CP017015.1"/>
</dbReference>
<dbReference type="EMBL" id="CP017015">
    <property type="protein sequence ID" value="AOG60928.1"/>
    <property type="molecule type" value="Genomic_DNA"/>
</dbReference>
<name>A0A1B3SLX1_9MOLU</name>
<keyword evidence="2" id="KW-1185">Reference proteome</keyword>
<reference evidence="1 2" key="1">
    <citation type="submission" date="2016-08" db="EMBL/GenBank/DDBJ databases">
        <title>Complete genome sequence of Spiroplasma helicoides TABS-2 (DSM 22551).</title>
        <authorList>
            <person name="Shen W.-Y."/>
            <person name="Lo W.-S."/>
            <person name="Lai Y.-C."/>
            <person name="Kuo C.-H."/>
        </authorList>
    </citation>
    <scope>NUCLEOTIDE SEQUENCE [LARGE SCALE GENOMIC DNA]</scope>
    <source>
        <strain evidence="1 2">TABS-2</strain>
    </source>
</reference>
<protein>
    <submittedName>
        <fullName evidence="1">Uncharacterized protein</fullName>
    </submittedName>
</protein>
<accession>A0A1B3SLX1</accession>
<dbReference type="STRING" id="216938.SHELI_v1c09810"/>
<sequence length="137" mass="16498">MSWIDWLALGATGLYFGFKAKEKVDKIKAFDKAFAEFIDRMSKETRDIIDLRFFIHKKSLMENYTKEDECYVDFLKSYFIFFYENYYVIKESHKGIMSNEYIIENVQNIVNVMLNLGCVKRETYDLFCLIEKFYISK</sequence>
<proteinExistence type="predicted"/>
<gene>
    <name evidence="1" type="ORF">SHELI_v1c09810</name>
</gene>
<dbReference type="Proteomes" id="UP000094378">
    <property type="component" value="Chromosome"/>
</dbReference>